<evidence type="ECO:0000313" key="1">
    <source>
        <dbReference type="EMBL" id="CAF1711101.1"/>
    </source>
</evidence>
<name>A0A816IU90_BRANA</name>
<dbReference type="Proteomes" id="UP001295469">
    <property type="component" value="Chromosome C03"/>
</dbReference>
<protein>
    <submittedName>
        <fullName evidence="1">(rape) hypothetical protein</fullName>
    </submittedName>
</protein>
<dbReference type="EMBL" id="HG994367">
    <property type="protein sequence ID" value="CAF1711101.1"/>
    <property type="molecule type" value="Genomic_DNA"/>
</dbReference>
<dbReference type="AlphaFoldDB" id="A0A816IU90"/>
<reference evidence="1" key="1">
    <citation type="submission" date="2021-01" db="EMBL/GenBank/DDBJ databases">
        <authorList>
            <consortium name="Genoscope - CEA"/>
            <person name="William W."/>
        </authorList>
    </citation>
    <scope>NUCLEOTIDE SEQUENCE</scope>
</reference>
<sequence length="109" mass="12128">MARPDSGDDGARHDDEWSPLIGIYTPAKLVFTVETFEHDDVEEEAWLSFDLVTNSSFCFSNGDAVTAAEKRRRQESYGLDAINGSGSVATLETRRALQCSLRGEFIDHK</sequence>
<organism evidence="1">
    <name type="scientific">Brassica napus</name>
    <name type="common">Rape</name>
    <dbReference type="NCBI Taxonomy" id="3708"/>
    <lineage>
        <taxon>Eukaryota</taxon>
        <taxon>Viridiplantae</taxon>
        <taxon>Streptophyta</taxon>
        <taxon>Embryophyta</taxon>
        <taxon>Tracheophyta</taxon>
        <taxon>Spermatophyta</taxon>
        <taxon>Magnoliopsida</taxon>
        <taxon>eudicotyledons</taxon>
        <taxon>Gunneridae</taxon>
        <taxon>Pentapetalae</taxon>
        <taxon>rosids</taxon>
        <taxon>malvids</taxon>
        <taxon>Brassicales</taxon>
        <taxon>Brassicaceae</taxon>
        <taxon>Brassiceae</taxon>
        <taxon>Brassica</taxon>
    </lineage>
</organism>
<accession>A0A816IU90</accession>
<proteinExistence type="predicted"/>
<gene>
    <name evidence="1" type="ORF">DARMORV10_C03P83700.1</name>
</gene>